<evidence type="ECO:0000256" key="3">
    <source>
        <dbReference type="ARBA" id="ARBA00022577"/>
    </source>
</evidence>
<keyword evidence="2" id="KW-0929">Antimicrobial</keyword>
<evidence type="ECO:0000256" key="9">
    <source>
        <dbReference type="ARBA" id="ARBA00022949"/>
    </source>
</evidence>
<dbReference type="GO" id="GO:0005886">
    <property type="term" value="C:plasma membrane"/>
    <property type="evidence" value="ECO:0007669"/>
    <property type="project" value="UniProtKB-SubCell"/>
</dbReference>
<evidence type="ECO:0000256" key="10">
    <source>
        <dbReference type="ARBA" id="ARBA00023022"/>
    </source>
</evidence>
<dbReference type="PROSITE" id="PS51473">
    <property type="entry name" value="GNK2"/>
    <property type="match status" value="1"/>
</dbReference>
<evidence type="ECO:0000256" key="4">
    <source>
        <dbReference type="ARBA" id="ARBA00022581"/>
    </source>
</evidence>
<keyword evidence="3" id="KW-0295">Fungicide</keyword>
<dbReference type="PANTHER" id="PTHR32080:SF54">
    <property type="entry name" value="GNK2-HOMOLOGOUS DOMAIN-CONTAINING PROTEIN"/>
    <property type="match status" value="1"/>
</dbReference>
<evidence type="ECO:0000256" key="5">
    <source>
        <dbReference type="ARBA" id="ARBA00022729"/>
    </source>
</evidence>
<dbReference type="FunFam" id="3.30.430.20:FF:000023">
    <property type="entry name" value="Antifungal protein ginkbilobin-2"/>
    <property type="match status" value="1"/>
</dbReference>
<dbReference type="GO" id="GO:0031640">
    <property type="term" value="P:killing of cells of another organism"/>
    <property type="evidence" value="ECO:0007669"/>
    <property type="project" value="UniProtKB-KW"/>
</dbReference>
<dbReference type="GO" id="GO:0009506">
    <property type="term" value="C:plasmodesma"/>
    <property type="evidence" value="ECO:0007669"/>
    <property type="project" value="UniProtKB-SubCell"/>
</dbReference>
<keyword evidence="10" id="KW-0044">Antibiotic</keyword>
<proteinExistence type="inferred from homology"/>
<dbReference type="InterPro" id="IPR051378">
    <property type="entry name" value="Cell2Cell_Antifungal"/>
</dbReference>
<evidence type="ECO:0000256" key="14">
    <source>
        <dbReference type="ARBA" id="ARBA00038393"/>
    </source>
</evidence>
<evidence type="ECO:0000256" key="6">
    <source>
        <dbReference type="ARBA" id="ARBA00022734"/>
    </source>
</evidence>
<dbReference type="InterPro" id="IPR038408">
    <property type="entry name" value="GNK2_sf"/>
</dbReference>
<organism evidence="15">
    <name type="scientific">Aegilops tauschii</name>
    <name type="common">Tausch's goatgrass</name>
    <name type="synonym">Aegilops squarrosa</name>
    <dbReference type="NCBI Taxonomy" id="37682"/>
    <lineage>
        <taxon>Eukaryota</taxon>
        <taxon>Viridiplantae</taxon>
        <taxon>Streptophyta</taxon>
        <taxon>Embryophyta</taxon>
        <taxon>Tracheophyta</taxon>
        <taxon>Spermatophyta</taxon>
        <taxon>Magnoliopsida</taxon>
        <taxon>Liliopsida</taxon>
        <taxon>Poales</taxon>
        <taxon>Poaceae</taxon>
        <taxon>BOP clade</taxon>
        <taxon>Pooideae</taxon>
        <taxon>Triticodae</taxon>
        <taxon>Triticeae</taxon>
        <taxon>Triticinae</taxon>
        <taxon>Aegilops</taxon>
    </lineage>
</organism>
<keyword evidence="11" id="KW-0465">Mannose-binding</keyword>
<dbReference type="PANTHER" id="PTHR32080">
    <property type="entry name" value="ANTIFUNGAL PROTEIN GINKBILOBIN-2-LIKE"/>
    <property type="match status" value="1"/>
</dbReference>
<comment type="similarity">
    <text evidence="14">Belongs to the cysteine-rich repeat secretory protein family. Plasmodesmata-located proteins (PDLD) subfamily.</text>
</comment>
<dbReference type="CDD" id="cd23509">
    <property type="entry name" value="Gnk2-like"/>
    <property type="match status" value="1"/>
</dbReference>
<accession>M8BAD4</accession>
<keyword evidence="8" id="KW-0611">Plant defense</keyword>
<dbReference type="InterPro" id="IPR002902">
    <property type="entry name" value="GNK2"/>
</dbReference>
<evidence type="ECO:0000256" key="8">
    <source>
        <dbReference type="ARBA" id="ARBA00022821"/>
    </source>
</evidence>
<dbReference type="Gene3D" id="3.30.430.20">
    <property type="entry name" value="Gnk2 domain, C-X8-C-X2-C motif"/>
    <property type="match status" value="1"/>
</dbReference>
<dbReference type="GO" id="GO:0042742">
    <property type="term" value="P:defense response to bacterium"/>
    <property type="evidence" value="ECO:0007669"/>
    <property type="project" value="UniProtKB-KW"/>
</dbReference>
<dbReference type="GO" id="GO:0005537">
    <property type="term" value="F:D-mannose binding"/>
    <property type="evidence" value="ECO:0007669"/>
    <property type="project" value="UniProtKB-KW"/>
</dbReference>
<protein>
    <submittedName>
        <fullName evidence="15">Uncharacterized protein</fullName>
    </submittedName>
</protein>
<keyword evidence="7" id="KW-0677">Repeat</keyword>
<dbReference type="EnsemblPlants" id="EMT10981">
    <property type="protein sequence ID" value="EMT10981"/>
    <property type="gene ID" value="F775_01011"/>
</dbReference>
<evidence type="ECO:0000256" key="11">
    <source>
        <dbReference type="ARBA" id="ARBA00023035"/>
    </source>
</evidence>
<dbReference type="Pfam" id="PF01657">
    <property type="entry name" value="Stress-antifung"/>
    <property type="match status" value="1"/>
</dbReference>
<keyword evidence="12" id="KW-1015">Disulfide bond</keyword>
<dbReference type="GO" id="GO:0050832">
    <property type="term" value="P:defense response to fungus"/>
    <property type="evidence" value="ECO:0007669"/>
    <property type="project" value="UniProtKB-KW"/>
</dbReference>
<evidence type="ECO:0000256" key="7">
    <source>
        <dbReference type="ARBA" id="ARBA00022737"/>
    </source>
</evidence>
<evidence type="ECO:0000256" key="2">
    <source>
        <dbReference type="ARBA" id="ARBA00022529"/>
    </source>
</evidence>
<sequence>MAPSRRAGRLLFLPLALVHLLSSCPHTTSGAPNTAPLSVLCNGAVYGAGDPFAESLAYVLADLLAATPQSRARDAYTISPYPNAFAYGHAACRAGLTGVDCASCLGSAVSQMNATCGHAVGARAVLVDCSVRGTTAERTYYAARVAQAAAGEDPCAEDREEDGDDLIDSTEELVDTGTEVATVSGREPRGGGAAQS</sequence>
<evidence type="ECO:0000256" key="1">
    <source>
        <dbReference type="ARBA" id="ARBA00004251"/>
    </source>
</evidence>
<keyword evidence="9" id="KW-0965">Cell junction</keyword>
<keyword evidence="6" id="KW-0430">Lectin</keyword>
<name>M8BAD4_AEGTA</name>
<evidence type="ECO:0000256" key="12">
    <source>
        <dbReference type="ARBA" id="ARBA00023157"/>
    </source>
</evidence>
<dbReference type="AlphaFoldDB" id="M8BAD4"/>
<keyword evidence="4" id="KW-0945">Host-virus interaction</keyword>
<comment type="subcellular location">
    <subcellularLocation>
        <location evidence="13">Cell junction</location>
        <location evidence="13">Plasmodesma</location>
    </subcellularLocation>
    <subcellularLocation>
        <location evidence="1">Cell membrane</location>
        <topology evidence="1">Single-pass type I membrane protein</topology>
    </subcellularLocation>
</comment>
<reference evidence="15" key="1">
    <citation type="submission" date="2015-06" db="UniProtKB">
        <authorList>
            <consortium name="EnsemblPlants"/>
        </authorList>
    </citation>
    <scope>IDENTIFICATION</scope>
</reference>
<dbReference type="PROSITE" id="PS51257">
    <property type="entry name" value="PROKAR_LIPOPROTEIN"/>
    <property type="match status" value="1"/>
</dbReference>
<evidence type="ECO:0000313" key="15">
    <source>
        <dbReference type="EnsemblPlants" id="EMT10981"/>
    </source>
</evidence>
<keyword evidence="5" id="KW-0732">Signal</keyword>
<evidence type="ECO:0000256" key="13">
    <source>
        <dbReference type="ARBA" id="ARBA00024184"/>
    </source>
</evidence>